<dbReference type="EMBL" id="SGWV01000007">
    <property type="protein sequence ID" value="RZS58106.1"/>
    <property type="molecule type" value="Genomic_DNA"/>
</dbReference>
<keyword evidence="2" id="KW-0732">Signal</keyword>
<dbReference type="Proteomes" id="UP000293433">
    <property type="component" value="Unassembled WGS sequence"/>
</dbReference>
<feature type="region of interest" description="Disordered" evidence="1">
    <location>
        <begin position="33"/>
        <end position="62"/>
    </location>
</feature>
<gene>
    <name evidence="3" type="ORF">EV685_0385</name>
</gene>
<evidence type="ECO:0000256" key="1">
    <source>
        <dbReference type="SAM" id="MobiDB-lite"/>
    </source>
</evidence>
<comment type="caution">
    <text evidence="3">The sequence shown here is derived from an EMBL/GenBank/DDBJ whole genome shotgun (WGS) entry which is preliminary data.</text>
</comment>
<evidence type="ECO:0000313" key="3">
    <source>
        <dbReference type="EMBL" id="RZS58106.1"/>
    </source>
</evidence>
<dbReference type="AlphaFoldDB" id="A0A4Q7LT74"/>
<protein>
    <submittedName>
        <fullName evidence="3">Uncharacterized protein</fullName>
    </submittedName>
</protein>
<dbReference type="RefSeq" id="WP_130480290.1">
    <property type="nucleotide sequence ID" value="NZ_SGWV01000007.1"/>
</dbReference>
<proteinExistence type="predicted"/>
<accession>A0A4Q7LT74</accession>
<evidence type="ECO:0000256" key="2">
    <source>
        <dbReference type="SAM" id="SignalP"/>
    </source>
</evidence>
<feature type="compositionally biased region" description="Basic and acidic residues" evidence="1">
    <location>
        <begin position="43"/>
        <end position="52"/>
    </location>
</feature>
<evidence type="ECO:0000313" key="4">
    <source>
        <dbReference type="Proteomes" id="UP000293433"/>
    </source>
</evidence>
<name>A0A4Q7LT74_9BURK</name>
<feature type="chain" id="PRO_5020753159" evidence="2">
    <location>
        <begin position="26"/>
        <end position="165"/>
    </location>
</feature>
<organism evidence="3 4">
    <name type="scientific">Sphaerotilus mobilis</name>
    <dbReference type="NCBI Taxonomy" id="47994"/>
    <lineage>
        <taxon>Bacteria</taxon>
        <taxon>Pseudomonadati</taxon>
        <taxon>Pseudomonadota</taxon>
        <taxon>Betaproteobacteria</taxon>
        <taxon>Burkholderiales</taxon>
        <taxon>Sphaerotilaceae</taxon>
        <taxon>Sphaerotilus</taxon>
    </lineage>
</organism>
<keyword evidence="4" id="KW-1185">Reference proteome</keyword>
<dbReference type="PROSITE" id="PS51257">
    <property type="entry name" value="PROKAR_LIPOPROTEIN"/>
    <property type="match status" value="1"/>
</dbReference>
<feature type="signal peptide" evidence="2">
    <location>
        <begin position="1"/>
        <end position="25"/>
    </location>
</feature>
<sequence>MTTTFRARWGRWTRGLVLLATLALAACGGGGDSGRAFPDDDELAHANDEPKSPEQPSWTAPVQGSWRVHAQVAGGQVSFAPVVATADPPTPQTEPLRLAAWRLRLTLVDGQTVDHEVWPVDLDPPEIGRRDLRVLLPVPAAGLLELDLYDDQGRRLPKAQPQTLR</sequence>
<reference evidence="3 4" key="1">
    <citation type="submission" date="2019-02" db="EMBL/GenBank/DDBJ databases">
        <title>Genomic Encyclopedia of Type Strains, Phase IV (KMG-IV): sequencing the most valuable type-strain genomes for metagenomic binning, comparative biology and taxonomic classification.</title>
        <authorList>
            <person name="Goeker M."/>
        </authorList>
    </citation>
    <scope>NUCLEOTIDE SEQUENCE [LARGE SCALE GENOMIC DNA]</scope>
    <source>
        <strain evidence="3 4">DSM 10617</strain>
    </source>
</reference>